<feature type="compositionally biased region" description="Basic residues" evidence="1">
    <location>
        <begin position="43"/>
        <end position="61"/>
    </location>
</feature>
<feature type="region of interest" description="Disordered" evidence="1">
    <location>
        <begin position="1"/>
        <end position="82"/>
    </location>
</feature>
<evidence type="ECO:0000256" key="1">
    <source>
        <dbReference type="SAM" id="MobiDB-lite"/>
    </source>
</evidence>
<dbReference type="AlphaFoldDB" id="A0A5B7JVP1"/>
<proteinExistence type="predicted"/>
<accession>A0A5B7JVP1</accession>
<protein>
    <submittedName>
        <fullName evidence="2">Uncharacterized protein</fullName>
    </submittedName>
</protein>
<dbReference type="Proteomes" id="UP000324222">
    <property type="component" value="Unassembled WGS sequence"/>
</dbReference>
<organism evidence="2 3">
    <name type="scientific">Portunus trituberculatus</name>
    <name type="common">Swimming crab</name>
    <name type="synonym">Neptunus trituberculatus</name>
    <dbReference type="NCBI Taxonomy" id="210409"/>
    <lineage>
        <taxon>Eukaryota</taxon>
        <taxon>Metazoa</taxon>
        <taxon>Ecdysozoa</taxon>
        <taxon>Arthropoda</taxon>
        <taxon>Crustacea</taxon>
        <taxon>Multicrustacea</taxon>
        <taxon>Malacostraca</taxon>
        <taxon>Eumalacostraca</taxon>
        <taxon>Eucarida</taxon>
        <taxon>Decapoda</taxon>
        <taxon>Pleocyemata</taxon>
        <taxon>Brachyura</taxon>
        <taxon>Eubrachyura</taxon>
        <taxon>Portunoidea</taxon>
        <taxon>Portunidae</taxon>
        <taxon>Portuninae</taxon>
        <taxon>Portunus</taxon>
    </lineage>
</organism>
<name>A0A5B7JVP1_PORTR</name>
<feature type="compositionally biased region" description="Low complexity" evidence="1">
    <location>
        <begin position="15"/>
        <end position="33"/>
    </location>
</feature>
<keyword evidence="3" id="KW-1185">Reference proteome</keyword>
<comment type="caution">
    <text evidence="2">The sequence shown here is derived from an EMBL/GenBank/DDBJ whole genome shotgun (WGS) entry which is preliminary data.</text>
</comment>
<reference evidence="2 3" key="1">
    <citation type="submission" date="2019-05" db="EMBL/GenBank/DDBJ databases">
        <title>Another draft genome of Portunus trituberculatus and its Hox gene families provides insights of decapod evolution.</title>
        <authorList>
            <person name="Jeong J.-H."/>
            <person name="Song I."/>
            <person name="Kim S."/>
            <person name="Choi T."/>
            <person name="Kim D."/>
            <person name="Ryu S."/>
            <person name="Kim W."/>
        </authorList>
    </citation>
    <scope>NUCLEOTIDE SEQUENCE [LARGE SCALE GENOMIC DNA]</scope>
    <source>
        <tissue evidence="2">Muscle</tissue>
    </source>
</reference>
<dbReference type="EMBL" id="VSRR010113827">
    <property type="protein sequence ID" value="MPC98386.1"/>
    <property type="molecule type" value="Genomic_DNA"/>
</dbReference>
<sequence length="82" mass="8747">MRDPEEIASSQQASGRETAAARVGTRAAAGSATLRLSAPGWGCRHHQHHQHHQQSLPHHRRGEGGVQPASGPMSFVAPLVDK</sequence>
<evidence type="ECO:0000313" key="2">
    <source>
        <dbReference type="EMBL" id="MPC98386.1"/>
    </source>
</evidence>
<evidence type="ECO:0000313" key="3">
    <source>
        <dbReference type="Proteomes" id="UP000324222"/>
    </source>
</evidence>
<gene>
    <name evidence="2" type="ORF">E2C01_093755</name>
</gene>